<dbReference type="Proteomes" id="UP000319014">
    <property type="component" value="Unassembled WGS sequence"/>
</dbReference>
<dbReference type="OrthoDB" id="9811423at2"/>
<evidence type="ECO:0008006" key="3">
    <source>
        <dbReference type="Google" id="ProtNLM"/>
    </source>
</evidence>
<proteinExistence type="predicted"/>
<dbReference type="RefSeq" id="WP_142661444.1">
    <property type="nucleotide sequence ID" value="NZ_FXTK01000001.1"/>
</dbReference>
<organism evidence="1 2">
    <name type="scientific">Paracoccus laeviglucosivorans</name>
    <dbReference type="NCBI Taxonomy" id="1197861"/>
    <lineage>
        <taxon>Bacteria</taxon>
        <taxon>Pseudomonadati</taxon>
        <taxon>Pseudomonadota</taxon>
        <taxon>Alphaproteobacteria</taxon>
        <taxon>Rhodobacterales</taxon>
        <taxon>Paracoccaceae</taxon>
        <taxon>Paracoccus</taxon>
    </lineage>
</organism>
<evidence type="ECO:0000313" key="2">
    <source>
        <dbReference type="Proteomes" id="UP000319014"/>
    </source>
</evidence>
<keyword evidence="2" id="KW-1185">Reference proteome</keyword>
<protein>
    <recommendedName>
        <fullName evidence="3">DUF1289 domain-containing protein</fullName>
    </recommendedName>
</protein>
<gene>
    <name evidence="1" type="ORF">SAMN06265221_101342</name>
</gene>
<accession>A0A521AT30</accession>
<dbReference type="PANTHER" id="PTHR35175:SF2">
    <property type="entry name" value="DUF1289 DOMAIN-CONTAINING PROTEIN"/>
    <property type="match status" value="1"/>
</dbReference>
<sequence>MIQSPCINICQIDPESGLCVGCLRSLDEIARWGGMSDKERQAIMDRLPERRAGLPRR</sequence>
<dbReference type="AlphaFoldDB" id="A0A521AT30"/>
<name>A0A521AT30_9RHOB</name>
<dbReference type="EMBL" id="FXTK01000001">
    <property type="protein sequence ID" value="SMO37992.1"/>
    <property type="molecule type" value="Genomic_DNA"/>
</dbReference>
<dbReference type="InterPro" id="IPR010710">
    <property type="entry name" value="DUF1289"/>
</dbReference>
<dbReference type="PANTHER" id="PTHR35175">
    <property type="entry name" value="DUF1289 DOMAIN-CONTAINING PROTEIN"/>
    <property type="match status" value="1"/>
</dbReference>
<reference evidence="1 2" key="1">
    <citation type="submission" date="2017-05" db="EMBL/GenBank/DDBJ databases">
        <authorList>
            <person name="Varghese N."/>
            <person name="Submissions S."/>
        </authorList>
    </citation>
    <scope>NUCLEOTIDE SEQUENCE [LARGE SCALE GENOMIC DNA]</scope>
    <source>
        <strain evidence="1 2">DSM 100094</strain>
    </source>
</reference>
<dbReference type="Pfam" id="PF06945">
    <property type="entry name" value="DUF1289"/>
    <property type="match status" value="1"/>
</dbReference>
<evidence type="ECO:0000313" key="1">
    <source>
        <dbReference type="EMBL" id="SMO37992.1"/>
    </source>
</evidence>